<comment type="caution">
    <text evidence="1">The sequence shown here is derived from an EMBL/GenBank/DDBJ whole genome shotgun (WGS) entry which is preliminary data.</text>
</comment>
<sequence>MNDESPLENKSPENTIGTYAAAAAKAALSALITGEFPDPVGIILPDGEVPWFQLAYEGLGEGYAMAGIVRHDEDAPQGEEGRTVISTVFPAPPGSGIAFEAGEGIDETALDPLFRRLTMEICEQICAEYDLPADLVITVSMPKNETAH</sequence>
<protein>
    <submittedName>
        <fullName evidence="1">Uncharacterized protein</fullName>
    </submittedName>
</protein>
<dbReference type="OrthoDB" id="6439987at2"/>
<dbReference type="InterPro" id="IPR002748">
    <property type="entry name" value="CbiD"/>
</dbReference>
<evidence type="ECO:0000313" key="1">
    <source>
        <dbReference type="EMBL" id="PWL17699.1"/>
    </source>
</evidence>
<dbReference type="InterPro" id="IPR036074">
    <property type="entry name" value="CbiD_sf"/>
</dbReference>
<name>A0A316JA93_9HYPH</name>
<organism evidence="1 2">
    <name type="scientific">Falsochrobactrum shanghaiense</name>
    <dbReference type="NCBI Taxonomy" id="2201899"/>
    <lineage>
        <taxon>Bacteria</taxon>
        <taxon>Pseudomonadati</taxon>
        <taxon>Pseudomonadota</taxon>
        <taxon>Alphaproteobacteria</taxon>
        <taxon>Hyphomicrobiales</taxon>
        <taxon>Brucellaceae</taxon>
        <taxon>Falsochrobactrum</taxon>
    </lineage>
</organism>
<proteinExistence type="predicted"/>
<dbReference type="Pfam" id="PF01888">
    <property type="entry name" value="CbiD"/>
    <property type="match status" value="1"/>
</dbReference>
<accession>A0A316JA93</accession>
<dbReference type="SUPFAM" id="SSF111342">
    <property type="entry name" value="CbiD-like"/>
    <property type="match status" value="1"/>
</dbReference>
<reference evidence="1 2" key="1">
    <citation type="submission" date="2018-05" db="EMBL/GenBank/DDBJ databases">
        <title>Comparative genomic sequence analysis between strain HN4 and CCM 8460T (Falsochrobactrum ovis) will provide more evidence to prove that HN4 is a new species of Falsochrobactrum.</title>
        <authorList>
            <person name="Lyu W."/>
            <person name="Sun L."/>
            <person name="Yao L."/>
        </authorList>
    </citation>
    <scope>NUCLEOTIDE SEQUENCE [LARGE SCALE GENOMIC DNA]</scope>
    <source>
        <strain evidence="1 2">HN4</strain>
    </source>
</reference>
<dbReference type="AlphaFoldDB" id="A0A316JA93"/>
<dbReference type="Proteomes" id="UP000245865">
    <property type="component" value="Unassembled WGS sequence"/>
</dbReference>
<dbReference type="GO" id="GO:0008168">
    <property type="term" value="F:methyltransferase activity"/>
    <property type="evidence" value="ECO:0007669"/>
    <property type="project" value="InterPro"/>
</dbReference>
<dbReference type="EMBL" id="QGDB01000003">
    <property type="protein sequence ID" value="PWL17699.1"/>
    <property type="molecule type" value="Genomic_DNA"/>
</dbReference>
<gene>
    <name evidence="1" type="ORF">DKP76_07950</name>
</gene>
<dbReference type="GO" id="GO:0009236">
    <property type="term" value="P:cobalamin biosynthetic process"/>
    <property type="evidence" value="ECO:0007669"/>
    <property type="project" value="InterPro"/>
</dbReference>
<dbReference type="Gene3D" id="3.30.2110.10">
    <property type="entry name" value="CbiD-like"/>
    <property type="match status" value="1"/>
</dbReference>
<keyword evidence="2" id="KW-1185">Reference proteome</keyword>
<evidence type="ECO:0000313" key="2">
    <source>
        <dbReference type="Proteomes" id="UP000245865"/>
    </source>
</evidence>